<organism evidence="1">
    <name type="scientific">uncultured Caudovirales phage</name>
    <dbReference type="NCBI Taxonomy" id="2100421"/>
    <lineage>
        <taxon>Viruses</taxon>
        <taxon>Duplodnaviria</taxon>
        <taxon>Heunggongvirae</taxon>
        <taxon>Uroviricota</taxon>
        <taxon>Caudoviricetes</taxon>
        <taxon>Peduoviridae</taxon>
        <taxon>Maltschvirus</taxon>
        <taxon>Maltschvirus maltsch</taxon>
    </lineage>
</organism>
<reference evidence="1" key="1">
    <citation type="submission" date="2020-05" db="EMBL/GenBank/DDBJ databases">
        <authorList>
            <person name="Chiriac C."/>
            <person name="Salcher M."/>
            <person name="Ghai R."/>
            <person name="Kavagutti S V."/>
        </authorList>
    </citation>
    <scope>NUCLEOTIDE SEQUENCE</scope>
</reference>
<sequence>MIEPNELARKIHKESFNEFKGYNRIKPELEKYYSNMIKKQINIILKNIEGIYQYESRSAEYMRNLQKEVTKL</sequence>
<gene>
    <name evidence="1" type="ORF">UFOVP386_28</name>
</gene>
<accession>A0A6J7X0Y9</accession>
<proteinExistence type="predicted"/>
<name>A0A6J7X0Y9_9CAUD</name>
<protein>
    <submittedName>
        <fullName evidence="1">Uncharacterized protein</fullName>
    </submittedName>
</protein>
<dbReference type="EMBL" id="LR798330">
    <property type="protein sequence ID" value="CAB5224148.1"/>
    <property type="molecule type" value="Genomic_DNA"/>
</dbReference>
<evidence type="ECO:0000313" key="1">
    <source>
        <dbReference type="EMBL" id="CAB5224148.1"/>
    </source>
</evidence>